<dbReference type="CDD" id="cd00609">
    <property type="entry name" value="AAT_like"/>
    <property type="match status" value="1"/>
</dbReference>
<dbReference type="InterPro" id="IPR000524">
    <property type="entry name" value="Tscrpt_reg_HTH_GntR"/>
</dbReference>
<comment type="similarity">
    <text evidence="1">In the C-terminal section; belongs to the class-I pyridoxal-phosphate-dependent aminotransferase family.</text>
</comment>
<dbReference type="InterPro" id="IPR015421">
    <property type="entry name" value="PyrdxlP-dep_Trfase_major"/>
</dbReference>
<dbReference type="SUPFAM" id="SSF46785">
    <property type="entry name" value="Winged helix' DNA-binding domain"/>
    <property type="match status" value="1"/>
</dbReference>
<reference evidence="7 8" key="1">
    <citation type="journal article" date="2019" name="Int. J. Syst. Evol. Microbiol.">
        <title>The Global Catalogue of Microorganisms (GCM) 10K type strain sequencing project: providing services to taxonomists for standard genome sequencing and annotation.</title>
        <authorList>
            <consortium name="The Broad Institute Genomics Platform"/>
            <consortium name="The Broad Institute Genome Sequencing Center for Infectious Disease"/>
            <person name="Wu L."/>
            <person name="Ma J."/>
        </authorList>
    </citation>
    <scope>NUCLEOTIDE SEQUENCE [LARGE SCALE GENOMIC DNA]</scope>
    <source>
        <strain evidence="7 8">JCM 15589</strain>
    </source>
</reference>
<dbReference type="Pfam" id="PF00155">
    <property type="entry name" value="Aminotran_1_2"/>
    <property type="match status" value="1"/>
</dbReference>
<gene>
    <name evidence="7" type="ORF">GCM10009809_10480</name>
</gene>
<sequence length="467" mass="48356">MRRLQPDDLLLVLGPRPSVDVGAWLRDGLREAIRSGRLDHGVVLPSARTTASGLSLARGTVSSAVDELVGEGVLVSRPRSSVVVADVARPAGGEDAAGPVVVRPASVGTPDPALFPRAAWARAVREAMRDLPDADLGYPDPQGLLALREALAAHLRTTRAAPVSADDVVVVSGVAQGLALVGGVLAGAGAGAGARRVVVEDPASAGALEQLRGAGLDVVPVPVDDAGIRTSELPTADAALVTPAHQYPLGVVLAPDRRRDLVAWARDGDRLLLEDDYDAELRYDRQPVGALRGLDPQRVALMGSVSKLLSPALRLGWVVAPPGLRAALVDAKRRADLGCSVPEQAAFARLIATGAYARHLRRTRLAYKRRRQVLLDALGRAAPRLTVEGVAAGLHLVVRMPDAAAEAHAVAGLRGRGVPADALSAASARPAAWGVVMGVARVHGAVVAEVVDVLRAAADGGLVPMVR</sequence>
<keyword evidence="2" id="KW-0663">Pyridoxal phosphate</keyword>
<evidence type="ECO:0000256" key="4">
    <source>
        <dbReference type="ARBA" id="ARBA00023125"/>
    </source>
</evidence>
<dbReference type="PANTHER" id="PTHR46577">
    <property type="entry name" value="HTH-TYPE TRANSCRIPTIONAL REGULATORY PROTEIN GABR"/>
    <property type="match status" value="1"/>
</dbReference>
<accession>A0ABN2J1Q9</accession>
<proteinExistence type="inferred from homology"/>
<keyword evidence="3" id="KW-0805">Transcription regulation</keyword>
<comment type="caution">
    <text evidence="7">The sequence shown here is derived from an EMBL/GenBank/DDBJ whole genome shotgun (WGS) entry which is preliminary data.</text>
</comment>
<evidence type="ECO:0000259" key="6">
    <source>
        <dbReference type="PROSITE" id="PS50949"/>
    </source>
</evidence>
<dbReference type="GO" id="GO:0008483">
    <property type="term" value="F:transaminase activity"/>
    <property type="evidence" value="ECO:0007669"/>
    <property type="project" value="UniProtKB-KW"/>
</dbReference>
<dbReference type="SMART" id="SM00345">
    <property type="entry name" value="HTH_GNTR"/>
    <property type="match status" value="1"/>
</dbReference>
<dbReference type="EMBL" id="BAAAPM010000003">
    <property type="protein sequence ID" value="GAA1716268.1"/>
    <property type="molecule type" value="Genomic_DNA"/>
</dbReference>
<dbReference type="SUPFAM" id="SSF53383">
    <property type="entry name" value="PLP-dependent transferases"/>
    <property type="match status" value="1"/>
</dbReference>
<evidence type="ECO:0000256" key="2">
    <source>
        <dbReference type="ARBA" id="ARBA00022898"/>
    </source>
</evidence>
<keyword evidence="7" id="KW-0808">Transferase</keyword>
<evidence type="ECO:0000256" key="5">
    <source>
        <dbReference type="ARBA" id="ARBA00023163"/>
    </source>
</evidence>
<dbReference type="RefSeq" id="WP_344246347.1">
    <property type="nucleotide sequence ID" value="NZ_BAAAPM010000003.1"/>
</dbReference>
<dbReference type="Pfam" id="PF00392">
    <property type="entry name" value="GntR"/>
    <property type="match status" value="1"/>
</dbReference>
<dbReference type="Gene3D" id="3.40.640.10">
    <property type="entry name" value="Type I PLP-dependent aspartate aminotransferase-like (Major domain)"/>
    <property type="match status" value="1"/>
</dbReference>
<dbReference type="Proteomes" id="UP001501138">
    <property type="component" value="Unassembled WGS sequence"/>
</dbReference>
<dbReference type="InterPro" id="IPR051446">
    <property type="entry name" value="HTH_trans_reg/aminotransferase"/>
</dbReference>
<dbReference type="Gene3D" id="1.10.10.10">
    <property type="entry name" value="Winged helix-like DNA-binding domain superfamily/Winged helix DNA-binding domain"/>
    <property type="match status" value="1"/>
</dbReference>
<dbReference type="InterPro" id="IPR004839">
    <property type="entry name" value="Aminotransferase_I/II_large"/>
</dbReference>
<dbReference type="InterPro" id="IPR036390">
    <property type="entry name" value="WH_DNA-bd_sf"/>
</dbReference>
<organism evidence="7 8">
    <name type="scientific">Isoptericola hypogeus</name>
    <dbReference type="NCBI Taxonomy" id="300179"/>
    <lineage>
        <taxon>Bacteria</taxon>
        <taxon>Bacillati</taxon>
        <taxon>Actinomycetota</taxon>
        <taxon>Actinomycetes</taxon>
        <taxon>Micrococcales</taxon>
        <taxon>Promicromonosporaceae</taxon>
        <taxon>Isoptericola</taxon>
    </lineage>
</organism>
<keyword evidence="5" id="KW-0804">Transcription</keyword>
<feature type="domain" description="HTH gntR-type" evidence="6">
    <location>
        <begin position="19"/>
        <end position="87"/>
    </location>
</feature>
<keyword evidence="7" id="KW-0032">Aminotransferase</keyword>
<name>A0ABN2J1Q9_9MICO</name>
<evidence type="ECO:0000313" key="7">
    <source>
        <dbReference type="EMBL" id="GAA1716268.1"/>
    </source>
</evidence>
<keyword evidence="8" id="KW-1185">Reference proteome</keyword>
<evidence type="ECO:0000313" key="8">
    <source>
        <dbReference type="Proteomes" id="UP001501138"/>
    </source>
</evidence>
<evidence type="ECO:0000256" key="3">
    <source>
        <dbReference type="ARBA" id="ARBA00023015"/>
    </source>
</evidence>
<dbReference type="InterPro" id="IPR036388">
    <property type="entry name" value="WH-like_DNA-bd_sf"/>
</dbReference>
<dbReference type="InterPro" id="IPR015424">
    <property type="entry name" value="PyrdxlP-dep_Trfase"/>
</dbReference>
<evidence type="ECO:0000256" key="1">
    <source>
        <dbReference type="ARBA" id="ARBA00005384"/>
    </source>
</evidence>
<protein>
    <submittedName>
        <fullName evidence="7">PLP-dependent aminotransferase family protein</fullName>
    </submittedName>
</protein>
<dbReference type="PANTHER" id="PTHR46577:SF1">
    <property type="entry name" value="HTH-TYPE TRANSCRIPTIONAL REGULATORY PROTEIN GABR"/>
    <property type="match status" value="1"/>
</dbReference>
<dbReference type="PROSITE" id="PS50949">
    <property type="entry name" value="HTH_GNTR"/>
    <property type="match status" value="1"/>
</dbReference>
<keyword evidence="4" id="KW-0238">DNA-binding</keyword>